<evidence type="ECO:0008006" key="4">
    <source>
        <dbReference type="Google" id="ProtNLM"/>
    </source>
</evidence>
<dbReference type="InterPro" id="IPR007343">
    <property type="entry name" value="Uncharacterised_pept_Zn_put"/>
</dbReference>
<name>A0ABP6LE53_9ACTN</name>
<evidence type="ECO:0000256" key="1">
    <source>
        <dbReference type="SAM" id="SignalP"/>
    </source>
</evidence>
<evidence type="ECO:0000313" key="2">
    <source>
        <dbReference type="EMBL" id="GAA3041006.1"/>
    </source>
</evidence>
<organism evidence="2 3">
    <name type="scientific">Streptosporangium longisporum</name>
    <dbReference type="NCBI Taxonomy" id="46187"/>
    <lineage>
        <taxon>Bacteria</taxon>
        <taxon>Bacillati</taxon>
        <taxon>Actinomycetota</taxon>
        <taxon>Actinomycetes</taxon>
        <taxon>Streptosporangiales</taxon>
        <taxon>Streptosporangiaceae</taxon>
        <taxon>Streptosporangium</taxon>
    </lineage>
</organism>
<protein>
    <recommendedName>
        <fullName evidence="4">Metalloprotease</fullName>
    </recommendedName>
</protein>
<feature type="chain" id="PRO_5046767179" description="Metalloprotease" evidence="1">
    <location>
        <begin position="31"/>
        <end position="278"/>
    </location>
</feature>
<dbReference type="Pfam" id="PF04228">
    <property type="entry name" value="Zn_peptidase"/>
    <property type="match status" value="1"/>
</dbReference>
<keyword evidence="3" id="KW-1185">Reference proteome</keyword>
<proteinExistence type="predicted"/>
<accession>A0ABP6LE53</accession>
<dbReference type="SUPFAM" id="SSF55486">
    <property type="entry name" value="Metalloproteases ('zincins'), catalytic domain"/>
    <property type="match status" value="1"/>
</dbReference>
<comment type="caution">
    <text evidence="2">The sequence shown here is derived from an EMBL/GenBank/DDBJ whole genome shotgun (WGS) entry which is preliminary data.</text>
</comment>
<dbReference type="EMBL" id="BAAAWD010000031">
    <property type="protein sequence ID" value="GAA3041006.1"/>
    <property type="molecule type" value="Genomic_DNA"/>
</dbReference>
<dbReference type="Proteomes" id="UP001499930">
    <property type="component" value="Unassembled WGS sequence"/>
</dbReference>
<sequence>MVASRRGIARLMCVALVVGLLVAIPAEVTAAEGSGKAPASVSAATRMDDMYEDIGSAQYVIDRFWETHWSEFFPGRYSSPRVLGTYDGARGNGAYEDGVYGDEGYEEGYGDGGYGEGYDGMYGDGVYGGGGYDAGRGSTPTCHGYPLPDDNALYCWPPYDFVAWDVDLMNMGYRQGDAWIYLIVAHEWSHAVQARIPERLVSRQIELQADCLAGATLWGAGEDGTLHFEEGDTREIAAALRQHADDTPWTDVNDHGTAAQRLSAFNRGALQGVGGCLT</sequence>
<evidence type="ECO:0000313" key="3">
    <source>
        <dbReference type="Proteomes" id="UP001499930"/>
    </source>
</evidence>
<gene>
    <name evidence="2" type="ORF">GCM10017559_82080</name>
</gene>
<keyword evidence="1" id="KW-0732">Signal</keyword>
<feature type="signal peptide" evidence="1">
    <location>
        <begin position="1"/>
        <end position="30"/>
    </location>
</feature>
<reference evidence="3" key="1">
    <citation type="journal article" date="2019" name="Int. J. Syst. Evol. Microbiol.">
        <title>The Global Catalogue of Microorganisms (GCM) 10K type strain sequencing project: providing services to taxonomists for standard genome sequencing and annotation.</title>
        <authorList>
            <consortium name="The Broad Institute Genomics Platform"/>
            <consortium name="The Broad Institute Genome Sequencing Center for Infectious Disease"/>
            <person name="Wu L."/>
            <person name="Ma J."/>
        </authorList>
    </citation>
    <scope>NUCLEOTIDE SEQUENCE [LARGE SCALE GENOMIC DNA]</scope>
    <source>
        <strain evidence="3">JCM 3106</strain>
    </source>
</reference>